<dbReference type="EMBL" id="UINC01085112">
    <property type="protein sequence ID" value="SVC32343.1"/>
    <property type="molecule type" value="Genomic_DNA"/>
</dbReference>
<name>A0A382L8P6_9ZZZZ</name>
<protein>
    <submittedName>
        <fullName evidence="1">Uncharacterized protein</fullName>
    </submittedName>
</protein>
<evidence type="ECO:0000313" key="1">
    <source>
        <dbReference type="EMBL" id="SVC32343.1"/>
    </source>
</evidence>
<feature type="non-terminal residue" evidence="1">
    <location>
        <position position="40"/>
    </location>
</feature>
<proteinExistence type="predicted"/>
<sequence length="40" mass="4367">MAETGPSRLPDTGLDARSSGIDIRTDIDYREAAQIIARSF</sequence>
<organism evidence="1">
    <name type="scientific">marine metagenome</name>
    <dbReference type="NCBI Taxonomy" id="408172"/>
    <lineage>
        <taxon>unclassified sequences</taxon>
        <taxon>metagenomes</taxon>
        <taxon>ecological metagenomes</taxon>
    </lineage>
</organism>
<accession>A0A382L8P6</accession>
<gene>
    <name evidence="1" type="ORF">METZ01_LOCUS285197</name>
</gene>
<dbReference type="AlphaFoldDB" id="A0A382L8P6"/>
<reference evidence="1" key="1">
    <citation type="submission" date="2018-05" db="EMBL/GenBank/DDBJ databases">
        <authorList>
            <person name="Lanie J.A."/>
            <person name="Ng W.-L."/>
            <person name="Kazmierczak K.M."/>
            <person name="Andrzejewski T.M."/>
            <person name="Davidsen T.M."/>
            <person name="Wayne K.J."/>
            <person name="Tettelin H."/>
            <person name="Glass J.I."/>
            <person name="Rusch D."/>
            <person name="Podicherti R."/>
            <person name="Tsui H.-C.T."/>
            <person name="Winkler M.E."/>
        </authorList>
    </citation>
    <scope>NUCLEOTIDE SEQUENCE</scope>
</reference>